<dbReference type="Proteomes" id="UP001152531">
    <property type="component" value="Unassembled WGS sequence"/>
</dbReference>
<evidence type="ECO:0000313" key="2">
    <source>
        <dbReference type="Proteomes" id="UP001152531"/>
    </source>
</evidence>
<reference evidence="1" key="1">
    <citation type="submission" date="2022-06" db="EMBL/GenBank/DDBJ databases">
        <authorList>
            <person name="Legras J.-L."/>
            <person name="Devillers H."/>
            <person name="Grondin C."/>
        </authorList>
    </citation>
    <scope>NUCLEOTIDE SEQUENCE</scope>
    <source>
        <strain evidence="1">CLIB 1444</strain>
    </source>
</reference>
<accession>A0ACA9Y077</accession>
<sequence>MIIILFLLPVILCQVVPRELPTLSLPNIEATYTYDIQVNDDSKNPYVYKTDLPENLVFIILGGVALLIFLIVAMVMFITWLISLYKAKTQSEKYVYNQPLVYEHQSSASSNSSIFERKSIQSTSNLSQLTMNQVLKSKNRGSMFFSPTNDFVLDANKSSSKVSLFDYNPSVFEWNNIDNNSLDRLDKKPSKRPPSQYLEDLLGDSSD</sequence>
<evidence type="ECO:0000313" key="1">
    <source>
        <dbReference type="EMBL" id="CAH6718253.1"/>
    </source>
</evidence>
<name>A0ACA9Y077_9ASCO</name>
<proteinExistence type="predicted"/>
<dbReference type="EMBL" id="CALSDN010000001">
    <property type="protein sequence ID" value="CAH6718253.1"/>
    <property type="molecule type" value="Genomic_DNA"/>
</dbReference>
<organism evidence="1 2">
    <name type="scientific">[Candida] jaroonii</name>
    <dbReference type="NCBI Taxonomy" id="467808"/>
    <lineage>
        <taxon>Eukaryota</taxon>
        <taxon>Fungi</taxon>
        <taxon>Dikarya</taxon>
        <taxon>Ascomycota</taxon>
        <taxon>Saccharomycotina</taxon>
        <taxon>Pichiomycetes</taxon>
        <taxon>Debaryomycetaceae</taxon>
        <taxon>Yamadazyma</taxon>
    </lineage>
</organism>
<protein>
    <submittedName>
        <fullName evidence="1">Uncharacterized protein</fullName>
    </submittedName>
</protein>
<keyword evidence="2" id="KW-1185">Reference proteome</keyword>
<gene>
    <name evidence="1" type="ORF">CLIB1444_01S02564</name>
</gene>
<comment type="caution">
    <text evidence="1">The sequence shown here is derived from an EMBL/GenBank/DDBJ whole genome shotgun (WGS) entry which is preliminary data.</text>
</comment>